<keyword evidence="2" id="KW-1185">Reference proteome</keyword>
<dbReference type="PANTHER" id="PTHR30619">
    <property type="entry name" value="DNA INTERNALIZATION/COMPETENCE PROTEIN COMEC/REC2"/>
    <property type="match status" value="1"/>
</dbReference>
<dbReference type="SUPFAM" id="SSF56281">
    <property type="entry name" value="Metallo-hydrolase/oxidoreductase"/>
    <property type="match status" value="1"/>
</dbReference>
<dbReference type="Proteomes" id="UP000217696">
    <property type="component" value="Chromosome"/>
</dbReference>
<dbReference type="KEGG" id="asoc:CB4_01920"/>
<dbReference type="InterPro" id="IPR036866">
    <property type="entry name" value="RibonucZ/Hydroxyglut_hydro"/>
</dbReference>
<sequence>MTYSNEKFLFTDDASSKAEADMLSSSAVNVEANVYKAGHHGSKTSSSAQFLKMVHPEYAVISVGAHNKYHHSNIETLQRLQRVGVKKIYRTDDSGTITVETDGHKLEWKTEK</sequence>
<organism evidence="1 2">
    <name type="scientific">Aneurinibacillus soli</name>
    <dbReference type="NCBI Taxonomy" id="1500254"/>
    <lineage>
        <taxon>Bacteria</taxon>
        <taxon>Bacillati</taxon>
        <taxon>Bacillota</taxon>
        <taxon>Bacilli</taxon>
        <taxon>Bacillales</taxon>
        <taxon>Paenibacillaceae</taxon>
        <taxon>Aneurinibacillus group</taxon>
        <taxon>Aneurinibacillus</taxon>
    </lineage>
</organism>
<dbReference type="InterPro" id="IPR052159">
    <property type="entry name" value="Competence_DNA_uptake"/>
</dbReference>
<name>A0A0U5AZP4_9BACL</name>
<accession>A0A0U5AZP4</accession>
<proteinExistence type="predicted"/>
<evidence type="ECO:0000313" key="2">
    <source>
        <dbReference type="Proteomes" id="UP000217696"/>
    </source>
</evidence>
<dbReference type="EMBL" id="AP017312">
    <property type="protein sequence ID" value="BAU27746.1"/>
    <property type="molecule type" value="Genomic_DNA"/>
</dbReference>
<dbReference type="Gene3D" id="3.60.15.10">
    <property type="entry name" value="Ribonuclease Z/Hydroxyacylglutathione hydrolase-like"/>
    <property type="match status" value="1"/>
</dbReference>
<gene>
    <name evidence="1" type="ORF">CB4_01920</name>
</gene>
<dbReference type="RefSeq" id="WP_096465334.1">
    <property type="nucleotide sequence ID" value="NZ_AP017312.1"/>
</dbReference>
<dbReference type="AlphaFoldDB" id="A0A0U5AZP4"/>
<protein>
    <submittedName>
        <fullName evidence="1">ComEC family competence protein</fullName>
    </submittedName>
</protein>
<reference evidence="1 2" key="1">
    <citation type="submission" date="2015-12" db="EMBL/GenBank/DDBJ databases">
        <title>Genome sequence of Aneurinibacillus soli.</title>
        <authorList>
            <person name="Lee J.S."/>
            <person name="Lee K.C."/>
            <person name="Kim K.K."/>
            <person name="Lee B.W."/>
        </authorList>
    </citation>
    <scope>NUCLEOTIDE SEQUENCE [LARGE SCALE GENOMIC DNA]</scope>
    <source>
        <strain evidence="1 2">CB4</strain>
    </source>
</reference>
<evidence type="ECO:0000313" key="1">
    <source>
        <dbReference type="EMBL" id="BAU27746.1"/>
    </source>
</evidence>
<dbReference type="PANTHER" id="PTHR30619:SF1">
    <property type="entry name" value="RECOMBINATION PROTEIN 2"/>
    <property type="match status" value="1"/>
</dbReference>